<dbReference type="GO" id="GO:0001836">
    <property type="term" value="P:release of cytochrome c from mitochondria"/>
    <property type="evidence" value="ECO:0007669"/>
    <property type="project" value="TreeGrafter"/>
</dbReference>
<dbReference type="Gene3D" id="6.10.110.10">
    <property type="match status" value="1"/>
</dbReference>
<name>A0A9W2XI92_BETSP</name>
<evidence type="ECO:0000313" key="8">
    <source>
        <dbReference type="RefSeq" id="XP_055361686.1"/>
    </source>
</evidence>
<dbReference type="GeneID" id="129603593"/>
<dbReference type="PANTHER" id="PTHR16932:SF18">
    <property type="entry name" value="INTERFERON, ALPHA-INDUCIBLE PROTEIN 27-LIKE 2"/>
    <property type="match status" value="1"/>
</dbReference>
<dbReference type="InterPro" id="IPR009311">
    <property type="entry name" value="IFI6/IFI27-like"/>
</dbReference>
<keyword evidence="3 6" id="KW-0812">Transmembrane</keyword>
<protein>
    <submittedName>
        <fullName evidence="8">Interferon alpha-inducible protein 27-like protein 2B</fullName>
    </submittedName>
</protein>
<dbReference type="GO" id="GO:0031966">
    <property type="term" value="C:mitochondrial membrane"/>
    <property type="evidence" value="ECO:0007669"/>
    <property type="project" value="TreeGrafter"/>
</dbReference>
<dbReference type="PANTHER" id="PTHR16932">
    <property type="entry name" value="INTERFERON ALPHA-INDUCIBLE PROTEIN 27"/>
    <property type="match status" value="1"/>
</dbReference>
<feature type="transmembrane region" description="Helical" evidence="6">
    <location>
        <begin position="6"/>
        <end position="28"/>
    </location>
</feature>
<dbReference type="KEGG" id="bspl:129603593"/>
<proteinExistence type="inferred from homology"/>
<evidence type="ECO:0000256" key="2">
    <source>
        <dbReference type="ARBA" id="ARBA00007262"/>
    </source>
</evidence>
<keyword evidence="4 6" id="KW-1133">Transmembrane helix</keyword>
<dbReference type="AlphaFoldDB" id="A0A9W2XI92"/>
<evidence type="ECO:0000256" key="4">
    <source>
        <dbReference type="ARBA" id="ARBA00022989"/>
    </source>
</evidence>
<evidence type="ECO:0000256" key="3">
    <source>
        <dbReference type="ARBA" id="ARBA00022692"/>
    </source>
</evidence>
<reference evidence="8" key="1">
    <citation type="submission" date="2025-08" db="UniProtKB">
        <authorList>
            <consortium name="RefSeq"/>
        </authorList>
    </citation>
    <scope>IDENTIFICATION</scope>
</reference>
<dbReference type="GO" id="GO:0097193">
    <property type="term" value="P:intrinsic apoptotic signaling pathway"/>
    <property type="evidence" value="ECO:0007669"/>
    <property type="project" value="TreeGrafter"/>
</dbReference>
<evidence type="ECO:0000256" key="1">
    <source>
        <dbReference type="ARBA" id="ARBA00004141"/>
    </source>
</evidence>
<sequence length="96" mass="9314">MGSVIGAVAGAGLAAGAMSLFRVVLGFIGFTPAGIAAESIAAWMMSFFATLGGGGVAAGGLVAFLQHLGAAGLSWAAYIGVTIVGGAVGWLTNLIW</sequence>
<feature type="transmembrane region" description="Helical" evidence="6">
    <location>
        <begin position="75"/>
        <end position="95"/>
    </location>
</feature>
<keyword evidence="5 6" id="KW-0472">Membrane</keyword>
<dbReference type="Pfam" id="PF06140">
    <property type="entry name" value="Ifi-6-16"/>
    <property type="match status" value="1"/>
</dbReference>
<dbReference type="Proteomes" id="UP000515150">
    <property type="component" value="Chromosome 22"/>
</dbReference>
<dbReference type="RefSeq" id="XP_055361686.1">
    <property type="nucleotide sequence ID" value="XM_055505711.1"/>
</dbReference>
<evidence type="ECO:0000256" key="5">
    <source>
        <dbReference type="ARBA" id="ARBA00023136"/>
    </source>
</evidence>
<evidence type="ECO:0000256" key="6">
    <source>
        <dbReference type="SAM" id="Phobius"/>
    </source>
</evidence>
<evidence type="ECO:0000313" key="7">
    <source>
        <dbReference type="Proteomes" id="UP000515150"/>
    </source>
</evidence>
<keyword evidence="7" id="KW-1185">Reference proteome</keyword>
<gene>
    <name evidence="8" type="primary">LOC129603593</name>
</gene>
<feature type="transmembrane region" description="Helical" evidence="6">
    <location>
        <begin position="40"/>
        <end position="63"/>
    </location>
</feature>
<organism evidence="7 8">
    <name type="scientific">Betta splendens</name>
    <name type="common">Siamese fighting fish</name>
    <dbReference type="NCBI Taxonomy" id="158456"/>
    <lineage>
        <taxon>Eukaryota</taxon>
        <taxon>Metazoa</taxon>
        <taxon>Chordata</taxon>
        <taxon>Craniata</taxon>
        <taxon>Vertebrata</taxon>
        <taxon>Euteleostomi</taxon>
        <taxon>Actinopterygii</taxon>
        <taxon>Neopterygii</taxon>
        <taxon>Teleostei</taxon>
        <taxon>Neoteleostei</taxon>
        <taxon>Acanthomorphata</taxon>
        <taxon>Anabantaria</taxon>
        <taxon>Anabantiformes</taxon>
        <taxon>Anabantoidei</taxon>
        <taxon>Osphronemidae</taxon>
        <taxon>Betta</taxon>
    </lineage>
</organism>
<comment type="similarity">
    <text evidence="2">Belongs to the IFI6/IFI27 family.</text>
</comment>
<comment type="subcellular location">
    <subcellularLocation>
        <location evidence="1">Membrane</location>
        <topology evidence="1">Multi-pass membrane protein</topology>
    </subcellularLocation>
</comment>
<accession>A0A9W2XI92</accession>
<dbReference type="InterPro" id="IPR038213">
    <property type="entry name" value="IFI6/IFI27-like_sf"/>
</dbReference>